<keyword evidence="1" id="KW-0812">Transmembrane</keyword>
<dbReference type="EMBL" id="LWAF01000003">
    <property type="protein sequence ID" value="ODN30807.1"/>
    <property type="molecule type" value="Genomic_DNA"/>
</dbReference>
<gene>
    <name evidence="2" type="ORF">A4H02_02740</name>
</gene>
<dbReference type="AlphaFoldDB" id="A0A1E3G3I0"/>
<keyword evidence="1" id="KW-0472">Membrane</keyword>
<evidence type="ECO:0000256" key="1">
    <source>
        <dbReference type="SAM" id="Phobius"/>
    </source>
</evidence>
<evidence type="ECO:0000313" key="3">
    <source>
        <dbReference type="Proteomes" id="UP000094570"/>
    </source>
</evidence>
<organism evidence="2 3">
    <name type="scientific">Fervidobacterium thailandense</name>
    <dbReference type="NCBI Taxonomy" id="1008305"/>
    <lineage>
        <taxon>Bacteria</taxon>
        <taxon>Thermotogati</taxon>
        <taxon>Thermotogota</taxon>
        <taxon>Thermotogae</taxon>
        <taxon>Thermotogales</taxon>
        <taxon>Fervidobacteriaceae</taxon>
        <taxon>Fervidobacterium</taxon>
    </lineage>
</organism>
<proteinExistence type="predicted"/>
<dbReference type="OrthoDB" id="36432at2"/>
<accession>A0A1E3G3I0</accession>
<protein>
    <submittedName>
        <fullName evidence="2">Uncharacterized protein</fullName>
    </submittedName>
</protein>
<sequence length="565" mass="62814">MKKRKGFMIAIVLIMLIVASVILLIIYEGIGIYRTNIEAGLKRNQVDLHAMNVFNVAIGFLRVRMAGILGVNLTFIDTSESVLTFLRNFTQRLTNEWRTFFSTTVDTGKYVEVFSYDALTNRISGLFDSTVTSELCNYATENGLRRIQIFAFRLRDARSSNVLVVASAESVFRGRNLISYVFGMVGPKNLNEYIYFTNREVRPGGSTIYFVGADYIDGPLRTHDYININNVGGNPTFKGTIEMVGIRDRNGNIVNPANYNQIANLQGTPPYRLLTQDDINSLSFQTIRDEYDSNIQRLVNTYDWVKANTGIQTGLKFTGDVTISFNHGQGASNYDIKISQGNVDYIITWNPNPPFARMRKQGEGPAEEFSFLFNGVVVATGNITIDGPTALSTYAGNYTLYAQGDVLVKDRLIPKSTYDKFFASDSREHSTSAGREVSSTEISSIKDYLSSAEKSSLNIVARNNVRIAERLNNMKIFASLFAFDGSFTVDNYNLGSANGQLLVFGSIMQNYRGPVGTFNPSTGQIITGYKKAYVYDPRIVTGAYQPVGTPTKSQTLTIKMLGMAN</sequence>
<dbReference type="Proteomes" id="UP000094570">
    <property type="component" value="Unassembled WGS sequence"/>
</dbReference>
<keyword evidence="1" id="KW-1133">Transmembrane helix</keyword>
<feature type="transmembrane region" description="Helical" evidence="1">
    <location>
        <begin position="7"/>
        <end position="27"/>
    </location>
</feature>
<comment type="caution">
    <text evidence="2">The sequence shown here is derived from an EMBL/GenBank/DDBJ whole genome shotgun (WGS) entry which is preliminary data.</text>
</comment>
<keyword evidence="3" id="KW-1185">Reference proteome</keyword>
<name>A0A1E3G3I0_9BACT</name>
<evidence type="ECO:0000313" key="2">
    <source>
        <dbReference type="EMBL" id="ODN30807.1"/>
    </source>
</evidence>
<dbReference type="RefSeq" id="WP_069292647.1">
    <property type="nucleotide sequence ID" value="NZ_CP140110.1"/>
</dbReference>
<reference evidence="3" key="1">
    <citation type="submission" date="2016-04" db="EMBL/GenBank/DDBJ databases">
        <title>The genome sequence project of a novel Fervidobacterium isolate from a hot spring in Thailand.</title>
        <authorList>
            <person name="Gonzalez J.M."/>
            <person name="Cuecas A."/>
            <person name="Kanoksilapatham W."/>
        </authorList>
    </citation>
    <scope>NUCLEOTIDE SEQUENCE [LARGE SCALE GENOMIC DNA]</scope>
    <source>
        <strain evidence="3">FC2004</strain>
    </source>
</reference>
<dbReference type="STRING" id="1008305.A4H02_02740"/>